<keyword evidence="4 7" id="KW-1133">Transmembrane helix</keyword>
<feature type="transmembrane region" description="Helical" evidence="7">
    <location>
        <begin position="192"/>
        <end position="209"/>
    </location>
</feature>
<evidence type="ECO:0000256" key="7">
    <source>
        <dbReference type="SAM" id="Phobius"/>
    </source>
</evidence>
<keyword evidence="9" id="KW-1185">Reference proteome</keyword>
<comment type="subcellular location">
    <subcellularLocation>
        <location evidence="1">Cell membrane</location>
        <topology evidence="1">Multi-pass membrane protein</topology>
    </subcellularLocation>
</comment>
<dbReference type="PANTHER" id="PTHR39087:SF2">
    <property type="entry name" value="UPF0104 MEMBRANE PROTEIN MJ1595"/>
    <property type="match status" value="1"/>
</dbReference>
<evidence type="ECO:0000256" key="3">
    <source>
        <dbReference type="ARBA" id="ARBA00022692"/>
    </source>
</evidence>
<keyword evidence="3 7" id="KW-0812">Transmembrane</keyword>
<feature type="transmembrane region" description="Helical" evidence="7">
    <location>
        <begin position="132"/>
        <end position="160"/>
    </location>
</feature>
<dbReference type="RefSeq" id="WP_096799942.1">
    <property type="nucleotide sequence ID" value="NZ_CP023564.1"/>
</dbReference>
<feature type="transmembrane region" description="Helical" evidence="7">
    <location>
        <begin position="61"/>
        <end position="79"/>
    </location>
</feature>
<feature type="transmembrane region" description="Helical" evidence="7">
    <location>
        <begin position="337"/>
        <end position="356"/>
    </location>
</feature>
<protein>
    <recommendedName>
        <fullName evidence="10">Lysylphosphatidylglycerol synthetase family protein</fullName>
    </recommendedName>
</protein>
<feature type="region of interest" description="Disordered" evidence="6">
    <location>
        <begin position="1"/>
        <end position="40"/>
    </location>
</feature>
<evidence type="ECO:0000313" key="8">
    <source>
        <dbReference type="EMBL" id="ATG55482.1"/>
    </source>
</evidence>
<feature type="compositionally biased region" description="Basic and acidic residues" evidence="6">
    <location>
        <begin position="21"/>
        <end position="32"/>
    </location>
</feature>
<dbReference type="OrthoDB" id="4793465at2"/>
<sequence>MSAASPDPSDSPDPGGAAPRPRADPGRADGGGHHPGGLGRLEDELAELDAERPPRLTRGRVIAGLVSAALVIALLGWALPWATGTSWGDIAGTLVSLPAWAVPSVVMLGAGALLLEAVTVRVALPGSRWSGVLLAHPAAGATSLAIPGGGILGLGLMGWILRRSGLALPVILTGIIAASLAEMVLTSVLIPLLGLGAYAISPMLSPVGVALPGAVWAAVVAVLGAVIALALTLVLLRRGVLSALLDQFSTQLPEGVAPVILAQRDVLVEMLRRRWVPLLAPTLGARVLQWVALVLAIQAVGAEVPWLLTVAIFALGRVLSLVPLTPGGAGVTETVGAAALVALGVVAADAAAAMLLLMVTMLLVPLLAGALTTVLTLTLAPDRRSAA</sequence>
<feature type="transmembrane region" description="Helical" evidence="7">
    <location>
        <begin position="166"/>
        <end position="185"/>
    </location>
</feature>
<feature type="transmembrane region" description="Helical" evidence="7">
    <location>
        <begin position="362"/>
        <end position="380"/>
    </location>
</feature>
<feature type="compositionally biased region" description="Low complexity" evidence="6">
    <location>
        <begin position="1"/>
        <end position="20"/>
    </location>
</feature>
<reference evidence="8 9" key="1">
    <citation type="journal article" date="2014" name="Int. J. Syst. Evol. Microbiol.">
        <title>Brachybacterium ginsengisoli sp. nov., isolated from soil of a ginseng field.</title>
        <authorList>
            <person name="Hoang V.A."/>
            <person name="Kim Y.J."/>
            <person name="Nguyen N.L."/>
            <person name="Yang D.C."/>
        </authorList>
    </citation>
    <scope>NUCLEOTIDE SEQUENCE [LARGE SCALE GENOMIC DNA]</scope>
    <source>
        <strain evidence="8 9">DCY80</strain>
    </source>
</reference>
<dbReference type="AlphaFoldDB" id="A0A291GZB0"/>
<evidence type="ECO:0008006" key="10">
    <source>
        <dbReference type="Google" id="ProtNLM"/>
    </source>
</evidence>
<evidence type="ECO:0000256" key="5">
    <source>
        <dbReference type="ARBA" id="ARBA00023136"/>
    </source>
</evidence>
<feature type="transmembrane region" description="Helical" evidence="7">
    <location>
        <begin position="215"/>
        <end position="236"/>
    </location>
</feature>
<dbReference type="KEGG" id="bgg:CFK41_12405"/>
<proteinExistence type="predicted"/>
<dbReference type="EMBL" id="CP023564">
    <property type="protein sequence ID" value="ATG55482.1"/>
    <property type="molecule type" value="Genomic_DNA"/>
</dbReference>
<feature type="transmembrane region" description="Helical" evidence="7">
    <location>
        <begin position="99"/>
        <end position="120"/>
    </location>
</feature>
<evidence type="ECO:0000313" key="9">
    <source>
        <dbReference type="Proteomes" id="UP000217889"/>
    </source>
</evidence>
<accession>A0A291GZB0</accession>
<organism evidence="8 9">
    <name type="scientific">Brachybacterium ginsengisoli</name>
    <dbReference type="NCBI Taxonomy" id="1331682"/>
    <lineage>
        <taxon>Bacteria</taxon>
        <taxon>Bacillati</taxon>
        <taxon>Actinomycetota</taxon>
        <taxon>Actinomycetes</taxon>
        <taxon>Micrococcales</taxon>
        <taxon>Dermabacteraceae</taxon>
        <taxon>Brachybacterium</taxon>
    </lineage>
</organism>
<evidence type="ECO:0000256" key="4">
    <source>
        <dbReference type="ARBA" id="ARBA00022989"/>
    </source>
</evidence>
<dbReference type="Proteomes" id="UP000217889">
    <property type="component" value="Chromosome"/>
</dbReference>
<keyword evidence="2" id="KW-1003">Cell membrane</keyword>
<evidence type="ECO:0000256" key="2">
    <source>
        <dbReference type="ARBA" id="ARBA00022475"/>
    </source>
</evidence>
<keyword evidence="5 7" id="KW-0472">Membrane</keyword>
<dbReference type="GO" id="GO:0005886">
    <property type="term" value="C:plasma membrane"/>
    <property type="evidence" value="ECO:0007669"/>
    <property type="project" value="UniProtKB-SubCell"/>
</dbReference>
<gene>
    <name evidence="8" type="ORF">CFK41_12405</name>
</gene>
<evidence type="ECO:0000256" key="1">
    <source>
        <dbReference type="ARBA" id="ARBA00004651"/>
    </source>
</evidence>
<dbReference type="Pfam" id="PF03706">
    <property type="entry name" value="LPG_synthase_TM"/>
    <property type="match status" value="1"/>
</dbReference>
<evidence type="ECO:0000256" key="6">
    <source>
        <dbReference type="SAM" id="MobiDB-lite"/>
    </source>
</evidence>
<dbReference type="InterPro" id="IPR022791">
    <property type="entry name" value="L-PG_synthase/AglD"/>
</dbReference>
<name>A0A291GZB0_9MICO</name>
<dbReference type="PANTHER" id="PTHR39087">
    <property type="entry name" value="UPF0104 MEMBRANE PROTEIN MJ1595"/>
    <property type="match status" value="1"/>
</dbReference>